<evidence type="ECO:0000313" key="5">
    <source>
        <dbReference type="EMBL" id="ABA51199.1"/>
    </source>
</evidence>
<keyword evidence="2" id="KW-0238">DNA-binding</keyword>
<keyword evidence="3" id="KW-0804">Transcription</keyword>
<evidence type="ECO:0000256" key="2">
    <source>
        <dbReference type="ARBA" id="ARBA00023125"/>
    </source>
</evidence>
<evidence type="ECO:0000259" key="4">
    <source>
        <dbReference type="SMART" id="SM00421"/>
    </source>
</evidence>
<dbReference type="EnsemblBacteria" id="ABA51199">
    <property type="protein sequence ID" value="ABA51199"/>
    <property type="gene ID" value="BURPS1710b_A2245"/>
</dbReference>
<dbReference type="InterPro" id="IPR036388">
    <property type="entry name" value="WH-like_DNA-bd_sf"/>
</dbReference>
<reference evidence="5 6" key="1">
    <citation type="submission" date="2005-09" db="EMBL/GenBank/DDBJ databases">
        <authorList>
            <person name="Woods D.E."/>
            <person name="Nierman W.C."/>
        </authorList>
    </citation>
    <scope>NUCLEOTIDE SEQUENCE [LARGE SCALE GENOMIC DNA]</scope>
    <source>
        <strain evidence="5 6">1710b</strain>
    </source>
</reference>
<protein>
    <recommendedName>
        <fullName evidence="4">HTH luxR-type domain-containing protein</fullName>
    </recommendedName>
</protein>
<dbReference type="InterPro" id="IPR036693">
    <property type="entry name" value="TF_LuxR_autoind-bd_dom_sf"/>
</dbReference>
<dbReference type="HOGENOM" id="CLU_068394_0_0_4"/>
<name>Q3JGA8_BURP1</name>
<evidence type="ECO:0000313" key="6">
    <source>
        <dbReference type="Proteomes" id="UP000002700"/>
    </source>
</evidence>
<gene>
    <name evidence="5" type="ordered locus">BURPS1710b_A2245</name>
</gene>
<proteinExistence type="predicted"/>
<accession>Q3JGA8</accession>
<dbReference type="EMBL" id="CP000125">
    <property type="protein sequence ID" value="ABA51199.1"/>
    <property type="molecule type" value="Genomic_DNA"/>
</dbReference>
<dbReference type="KEGG" id="bpm:BURPS1710b_A2245"/>
<feature type="domain" description="HTH luxR-type" evidence="4">
    <location>
        <begin position="285"/>
        <end position="342"/>
    </location>
</feature>
<dbReference type="AlphaFoldDB" id="Q3JGA8"/>
<dbReference type="SMART" id="SM00421">
    <property type="entry name" value="HTH_LUXR"/>
    <property type="match status" value="1"/>
</dbReference>
<dbReference type="SUPFAM" id="SSF75516">
    <property type="entry name" value="Pheromone-binding domain of LuxR-like quorum-sensing transcription factors"/>
    <property type="match status" value="1"/>
</dbReference>
<dbReference type="Proteomes" id="UP000002700">
    <property type="component" value="Chromosome II"/>
</dbReference>
<dbReference type="Gene3D" id="1.10.10.10">
    <property type="entry name" value="Winged helix-like DNA-binding domain superfamily/Winged helix DNA-binding domain"/>
    <property type="match status" value="1"/>
</dbReference>
<dbReference type="InterPro" id="IPR016032">
    <property type="entry name" value="Sig_transdc_resp-reg_C-effctor"/>
</dbReference>
<dbReference type="Gene3D" id="3.30.450.80">
    <property type="entry name" value="Transcription factor LuxR-like, autoinducer-binding domain"/>
    <property type="match status" value="1"/>
</dbReference>
<dbReference type="GO" id="GO:0006355">
    <property type="term" value="P:regulation of DNA-templated transcription"/>
    <property type="evidence" value="ECO:0007669"/>
    <property type="project" value="InterPro"/>
</dbReference>
<dbReference type="InterPro" id="IPR005143">
    <property type="entry name" value="TF_LuxR_autoind-bd_dom"/>
</dbReference>
<sequence>MSPTHTPQTRVRIRRRDVAPGLRAKALYKAARLRVISRNTNRARQRDESADQRPLACRGSCATASRTQEAAFPSMTIADSAPRIEWFSHAELAASRGGFAPRDTQPSVSSFAAPPDGPRRATFDVADCDARLRAAGFTTLCYGAFELIGQQMLAAYLLRDFAPASFLRAYVEGRLFEVDPRFAEWRQGVSPIAWRLDELDAHARRTGERRMHALVNSLRAHAMHSGVIFCWPVPHLDLRVAVSLASEAHDGSLDDRVIGCALALSLDVHRAAQPHLDARVGGARTFVLERDEAAVLERLVHGLSDQEIANALSTSLHRVGAQIRTLEKRFNARNRAQLAYLAARRLRG</sequence>
<evidence type="ECO:0000256" key="3">
    <source>
        <dbReference type="ARBA" id="ARBA00023163"/>
    </source>
</evidence>
<dbReference type="SUPFAM" id="SSF46894">
    <property type="entry name" value="C-terminal effector domain of the bipartite response regulators"/>
    <property type="match status" value="1"/>
</dbReference>
<dbReference type="Pfam" id="PF00196">
    <property type="entry name" value="GerE"/>
    <property type="match status" value="1"/>
</dbReference>
<dbReference type="InterPro" id="IPR000792">
    <property type="entry name" value="Tscrpt_reg_LuxR_C"/>
</dbReference>
<dbReference type="Pfam" id="PF03472">
    <property type="entry name" value="Autoind_bind"/>
    <property type="match status" value="1"/>
</dbReference>
<evidence type="ECO:0000256" key="1">
    <source>
        <dbReference type="ARBA" id="ARBA00023015"/>
    </source>
</evidence>
<organism evidence="5 6">
    <name type="scientific">Burkholderia pseudomallei (strain 1710b)</name>
    <dbReference type="NCBI Taxonomy" id="320372"/>
    <lineage>
        <taxon>Bacteria</taxon>
        <taxon>Pseudomonadati</taxon>
        <taxon>Pseudomonadota</taxon>
        <taxon>Betaproteobacteria</taxon>
        <taxon>Burkholderiales</taxon>
        <taxon>Burkholderiaceae</taxon>
        <taxon>Burkholderia</taxon>
        <taxon>pseudomallei group</taxon>
    </lineage>
</organism>
<dbReference type="GO" id="GO:0003677">
    <property type="term" value="F:DNA binding"/>
    <property type="evidence" value="ECO:0007669"/>
    <property type="project" value="UniProtKB-KW"/>
</dbReference>
<keyword evidence="1" id="KW-0805">Transcription regulation</keyword>